<dbReference type="Pfam" id="PF13192">
    <property type="entry name" value="Thioredoxin_3"/>
    <property type="match status" value="1"/>
</dbReference>
<comment type="caution">
    <text evidence="2">The sequence shown here is derived from an EMBL/GenBank/DDBJ whole genome shotgun (WGS) entry which is preliminary data.</text>
</comment>
<dbReference type="EMBL" id="VSSQ01090100">
    <property type="protein sequence ID" value="MPN36139.1"/>
    <property type="molecule type" value="Genomic_DNA"/>
</dbReference>
<protein>
    <recommendedName>
        <fullName evidence="1">Thioredoxin-like fold domain-containing protein</fullName>
    </recommendedName>
</protein>
<accession>A0A645HDD9</accession>
<dbReference type="Gene3D" id="3.40.30.10">
    <property type="entry name" value="Glutaredoxin"/>
    <property type="match status" value="1"/>
</dbReference>
<dbReference type="AlphaFoldDB" id="A0A645HDD9"/>
<name>A0A645HDD9_9ZZZZ</name>
<proteinExistence type="predicted"/>
<dbReference type="InterPro" id="IPR012336">
    <property type="entry name" value="Thioredoxin-like_fold"/>
</dbReference>
<gene>
    <name evidence="2" type="ORF">SDC9_183645</name>
</gene>
<evidence type="ECO:0000259" key="1">
    <source>
        <dbReference type="Pfam" id="PF13192"/>
    </source>
</evidence>
<sequence>MSILDNMFGNEDSMEKAMKEMGEQFFYIKVLGAEEPECTRLLQKAQDALAILKKEGQCERIKDSENIAGCKVTSQAVLVINDCVIKNGSNLEIEDIVELLKKF</sequence>
<reference evidence="2" key="1">
    <citation type="submission" date="2019-08" db="EMBL/GenBank/DDBJ databases">
        <authorList>
            <person name="Kucharzyk K."/>
            <person name="Murdoch R.W."/>
            <person name="Higgins S."/>
            <person name="Loffler F."/>
        </authorList>
    </citation>
    <scope>NUCLEOTIDE SEQUENCE</scope>
</reference>
<organism evidence="2">
    <name type="scientific">bioreactor metagenome</name>
    <dbReference type="NCBI Taxonomy" id="1076179"/>
    <lineage>
        <taxon>unclassified sequences</taxon>
        <taxon>metagenomes</taxon>
        <taxon>ecological metagenomes</taxon>
    </lineage>
</organism>
<evidence type="ECO:0000313" key="2">
    <source>
        <dbReference type="EMBL" id="MPN36139.1"/>
    </source>
</evidence>
<feature type="domain" description="Thioredoxin-like fold" evidence="1">
    <location>
        <begin position="28"/>
        <end position="101"/>
    </location>
</feature>